<reference evidence="1 2" key="1">
    <citation type="submission" date="2023-07" db="EMBL/GenBank/DDBJ databases">
        <authorList>
            <person name="Lian W.-H."/>
        </authorList>
    </citation>
    <scope>NUCLEOTIDE SEQUENCE [LARGE SCALE GENOMIC DNA]</scope>
    <source>
        <strain evidence="1 2">SYSU DXS3180</strain>
    </source>
</reference>
<dbReference type="Pfam" id="PF16702">
    <property type="entry name" value="DUF5063"/>
    <property type="match status" value="1"/>
</dbReference>
<gene>
    <name evidence="1" type="ORF">QTN47_25500</name>
</gene>
<accession>A0ABV3ZMU2</accession>
<dbReference type="InterPro" id="IPR038312">
    <property type="entry name" value="DUF5063_sf"/>
</dbReference>
<dbReference type="InterPro" id="IPR032025">
    <property type="entry name" value="DUF5063"/>
</dbReference>
<evidence type="ECO:0000313" key="2">
    <source>
        <dbReference type="Proteomes" id="UP001560573"/>
    </source>
</evidence>
<organism evidence="1 2">
    <name type="scientific">Danxiaibacter flavus</name>
    <dbReference type="NCBI Taxonomy" id="3049108"/>
    <lineage>
        <taxon>Bacteria</taxon>
        <taxon>Pseudomonadati</taxon>
        <taxon>Bacteroidota</taxon>
        <taxon>Chitinophagia</taxon>
        <taxon>Chitinophagales</taxon>
        <taxon>Chitinophagaceae</taxon>
        <taxon>Danxiaibacter</taxon>
    </lineage>
</organism>
<dbReference type="Proteomes" id="UP001560573">
    <property type="component" value="Unassembled WGS sequence"/>
</dbReference>
<dbReference type="EMBL" id="JAULBC010000011">
    <property type="protein sequence ID" value="MEX6690890.1"/>
    <property type="molecule type" value="Genomic_DNA"/>
</dbReference>
<keyword evidence="2" id="KW-1185">Reference proteome</keyword>
<dbReference type="RefSeq" id="WP_369332306.1">
    <property type="nucleotide sequence ID" value="NZ_JAULBC010000011.1"/>
</dbReference>
<name>A0ABV3ZMU2_9BACT</name>
<dbReference type="Gene3D" id="1.20.120.1550">
    <property type="entry name" value="Protein of unknown function DUF5063"/>
    <property type="match status" value="1"/>
</dbReference>
<sequence>MTIDKLIEADSFVDFLKSVRDFCDFVENGKNDNNVAFLRLTQSHLQSLYFGGQKLQFVDLNYNLDFEEIMTKTQLDNILNRLADRLFNRFYWVIFEPSKDSGIEPVCGDLLDDLGDIYKDLKNSLLLFDKGTPAEIESAVWTFKWGFDNHWGNHCINATYALHYFIQGAA</sequence>
<comment type="caution">
    <text evidence="1">The sequence shown here is derived from an EMBL/GenBank/DDBJ whole genome shotgun (WGS) entry which is preliminary data.</text>
</comment>
<protein>
    <submittedName>
        <fullName evidence="1">DUF5063 domain-containing protein</fullName>
    </submittedName>
</protein>
<evidence type="ECO:0000313" key="1">
    <source>
        <dbReference type="EMBL" id="MEX6690890.1"/>
    </source>
</evidence>
<proteinExistence type="predicted"/>